<name>A0ABZ2LEC0_9BACT</name>
<dbReference type="Gene3D" id="3.30.200.20">
    <property type="entry name" value="Phosphorylase Kinase, domain 1"/>
    <property type="match status" value="1"/>
</dbReference>
<dbReference type="SUPFAM" id="SSF56112">
    <property type="entry name" value="Protein kinase-like (PK-like)"/>
    <property type="match status" value="1"/>
</dbReference>
<proteinExistence type="predicted"/>
<dbReference type="InterPro" id="IPR008266">
    <property type="entry name" value="Tyr_kinase_AS"/>
</dbReference>
<dbReference type="Gene3D" id="1.10.510.10">
    <property type="entry name" value="Transferase(Phosphotransferase) domain 1"/>
    <property type="match status" value="1"/>
</dbReference>
<dbReference type="EMBL" id="CP089983">
    <property type="protein sequence ID" value="WXB08131.1"/>
    <property type="molecule type" value="Genomic_DNA"/>
</dbReference>
<feature type="compositionally biased region" description="Polar residues" evidence="5">
    <location>
        <begin position="396"/>
        <end position="418"/>
    </location>
</feature>
<evidence type="ECO:0000256" key="5">
    <source>
        <dbReference type="SAM" id="MobiDB-lite"/>
    </source>
</evidence>
<dbReference type="InterPro" id="IPR025497">
    <property type="entry name" value="PatA-like_N"/>
</dbReference>
<dbReference type="GO" id="GO:0016301">
    <property type="term" value="F:kinase activity"/>
    <property type="evidence" value="ECO:0007669"/>
    <property type="project" value="UniProtKB-KW"/>
</dbReference>
<dbReference type="Proteomes" id="UP001374803">
    <property type="component" value="Chromosome"/>
</dbReference>
<gene>
    <name evidence="7" type="ORF">LVJ94_12920</name>
</gene>
<dbReference type="SUPFAM" id="SSF160246">
    <property type="entry name" value="EspE N-terminal domain-like"/>
    <property type="match status" value="1"/>
</dbReference>
<keyword evidence="4" id="KW-0067">ATP-binding</keyword>
<evidence type="ECO:0000256" key="2">
    <source>
        <dbReference type="ARBA" id="ARBA00022741"/>
    </source>
</evidence>
<reference evidence="7" key="1">
    <citation type="submission" date="2021-12" db="EMBL/GenBank/DDBJ databases">
        <title>Discovery of the Pendulisporaceae a myxobacterial family with distinct sporulation behavior and unique specialized metabolism.</title>
        <authorList>
            <person name="Garcia R."/>
            <person name="Popoff A."/>
            <person name="Bader C.D."/>
            <person name="Loehr J."/>
            <person name="Walesch S."/>
            <person name="Walt C."/>
            <person name="Boldt J."/>
            <person name="Bunk B."/>
            <person name="Haeckl F.J.F.P.J."/>
            <person name="Gunesch A.P."/>
            <person name="Birkelbach J."/>
            <person name="Nuebel U."/>
            <person name="Pietschmann T."/>
            <person name="Bach T."/>
            <person name="Mueller R."/>
        </authorList>
    </citation>
    <scope>NUCLEOTIDE SEQUENCE</scope>
    <source>
        <strain evidence="7">MSr11367</strain>
    </source>
</reference>
<evidence type="ECO:0000256" key="1">
    <source>
        <dbReference type="ARBA" id="ARBA00022679"/>
    </source>
</evidence>
<dbReference type="CDD" id="cd14014">
    <property type="entry name" value="STKc_PknB_like"/>
    <property type="match status" value="1"/>
</dbReference>
<dbReference type="RefSeq" id="WP_394837806.1">
    <property type="nucleotide sequence ID" value="NZ_CP089983.1"/>
</dbReference>
<organism evidence="7 8">
    <name type="scientific">Pendulispora rubella</name>
    <dbReference type="NCBI Taxonomy" id="2741070"/>
    <lineage>
        <taxon>Bacteria</taxon>
        <taxon>Pseudomonadati</taxon>
        <taxon>Myxococcota</taxon>
        <taxon>Myxococcia</taxon>
        <taxon>Myxococcales</taxon>
        <taxon>Sorangiineae</taxon>
        <taxon>Pendulisporaceae</taxon>
        <taxon>Pendulispora</taxon>
    </lineage>
</organism>
<keyword evidence="8" id="KW-1185">Reference proteome</keyword>
<evidence type="ECO:0000313" key="8">
    <source>
        <dbReference type="Proteomes" id="UP001374803"/>
    </source>
</evidence>
<keyword evidence="2" id="KW-0547">Nucleotide-binding</keyword>
<keyword evidence="1" id="KW-0808">Transferase</keyword>
<dbReference type="InterPro" id="IPR000719">
    <property type="entry name" value="Prot_kinase_dom"/>
</dbReference>
<dbReference type="PROSITE" id="PS00109">
    <property type="entry name" value="PROTEIN_KINASE_TYR"/>
    <property type="match status" value="1"/>
</dbReference>
<evidence type="ECO:0000256" key="3">
    <source>
        <dbReference type="ARBA" id="ARBA00022777"/>
    </source>
</evidence>
<dbReference type="InterPro" id="IPR037257">
    <property type="entry name" value="T2SS_E_N_sf"/>
</dbReference>
<evidence type="ECO:0000259" key="6">
    <source>
        <dbReference type="PROSITE" id="PS50011"/>
    </source>
</evidence>
<dbReference type="PANTHER" id="PTHR43289:SF6">
    <property type="entry name" value="SERINE_THREONINE-PROTEIN KINASE NEKL-3"/>
    <property type="match status" value="1"/>
</dbReference>
<feature type="domain" description="Protein kinase" evidence="6">
    <location>
        <begin position="34"/>
        <end position="324"/>
    </location>
</feature>
<evidence type="ECO:0000256" key="4">
    <source>
        <dbReference type="ARBA" id="ARBA00022840"/>
    </source>
</evidence>
<dbReference type="PANTHER" id="PTHR43289">
    <property type="entry name" value="MITOGEN-ACTIVATED PROTEIN KINASE KINASE KINASE 20-RELATED"/>
    <property type="match status" value="1"/>
</dbReference>
<evidence type="ECO:0000313" key="7">
    <source>
        <dbReference type="EMBL" id="WXB08131.1"/>
    </source>
</evidence>
<dbReference type="Pfam" id="PF14332">
    <property type="entry name" value="DUF4388"/>
    <property type="match status" value="1"/>
</dbReference>
<accession>A0ABZ2LEC0</accession>
<keyword evidence="3 7" id="KW-0418">Kinase</keyword>
<dbReference type="PROSITE" id="PS50011">
    <property type="entry name" value="PROTEIN_KINASE_DOM"/>
    <property type="match status" value="1"/>
</dbReference>
<sequence length="763" mass="82685">MRAKGSLSIVQGESVPKRGVPQPIRGGPIKFGRYLLEARIAVGGTAEVYLARPLPEGAEAASPMSNGPTSGSAALLIIKRLLPHFLIDPEGRTMFEREAALHTAVNHENVVKVFGSGLSDTGEPYLAMEYVDGVDTYRLLRRFRGDGKLLPAHVAVHIVTKVLAALESVHTAKDEAGTPLGIIHRDVTPSNLYLSKDGRVKLGDFGIARSTQRATMRNAASAMLKGKIAYLAPEQVAGEPFDYRADLFSVATVLTEMAIGKPLFPGGGQLAILLAIRDCRIDPLREAKDLVPPLLYDALLCALNRDPKARFQSAAAFARAIASLDPAPEATATELGLYVTRAQMGVPVDGGRGPVSNRPKGVPPPLPASAGGLRKRTPPPLRSPLRDPFEEEAPVSRSSQLPEQSPERTSQTMVQNGQRRADEDDNPSEQTTAQYAPLPSLVVGADGARRGPWAFARLVEAIATGEVGPRDRVSFMGRELARVDEVEELVRFLPAKTTTTTSQLKGPGAPDFHDDLHTTTMVDVLLRILEVQDTGVLFAEGSVEESKGDGKATSGRKELYFKNGKLLHVSSSNASELFGEYLVRRGTLRRDQLDIALDVLPRYGGRMGDTLIALGLVGPVDIFRAIREQGRDRVADIFRWQQGTVSFYRGQAPPHVEFPLDVELADLMIAGLEASWPDDSPLERYEGRFDDRLVRCDPSRRGLMKAIKWPPLVGGVLNLCASRPEGLSVRDLLQKTCGGTLGSGDVLRAVEVLLAAEFVTWKK</sequence>
<feature type="region of interest" description="Disordered" evidence="5">
    <location>
        <begin position="1"/>
        <end position="22"/>
    </location>
</feature>
<protein>
    <submittedName>
        <fullName evidence="7">Protein kinase</fullName>
    </submittedName>
</protein>
<dbReference type="Pfam" id="PF00069">
    <property type="entry name" value="Pkinase"/>
    <property type="match status" value="1"/>
</dbReference>
<feature type="region of interest" description="Disordered" evidence="5">
    <location>
        <begin position="347"/>
        <end position="438"/>
    </location>
</feature>
<dbReference type="InterPro" id="IPR011009">
    <property type="entry name" value="Kinase-like_dom_sf"/>
</dbReference>